<dbReference type="InParanoid" id="A0A0H2R660"/>
<keyword evidence="2" id="KW-1185">Reference proteome</keyword>
<gene>
    <name evidence="1" type="ORF">SCHPADRAFT_656271</name>
</gene>
<evidence type="ECO:0000313" key="2">
    <source>
        <dbReference type="Proteomes" id="UP000053477"/>
    </source>
</evidence>
<organism evidence="1 2">
    <name type="scientific">Schizopora paradoxa</name>
    <dbReference type="NCBI Taxonomy" id="27342"/>
    <lineage>
        <taxon>Eukaryota</taxon>
        <taxon>Fungi</taxon>
        <taxon>Dikarya</taxon>
        <taxon>Basidiomycota</taxon>
        <taxon>Agaricomycotina</taxon>
        <taxon>Agaricomycetes</taxon>
        <taxon>Hymenochaetales</taxon>
        <taxon>Schizoporaceae</taxon>
        <taxon>Schizopora</taxon>
    </lineage>
</organism>
<evidence type="ECO:0000313" key="1">
    <source>
        <dbReference type="EMBL" id="KLO07285.1"/>
    </source>
</evidence>
<dbReference type="Gene3D" id="2.30.30.30">
    <property type="match status" value="1"/>
</dbReference>
<sequence length="359" mass="40584">MLDRDQRILRFWKFVESYGFKRSDLDSFSKNEATKITPERQKLLRGFLTFAKDVKIVVGDEIVKIPVDKNIYEQLEWEIAFVELAGCLGISVRYVGPLLGEAEELVCFVKHSDEDLERMQVYIWEGHYKGRLGTVKQKADGACRVGLETPLFGVSDILVNGKSLLLKCGCTVAVGRKPKWSKKKVHVSSLFDRTIKVHRPFILPRICNSPSPLSEFHDDNGHNMWIFHPRIAALRKSNYILVKIESHRDSEVSGRREGRVMIDANPLCSPLPISVPASVQVKYDVKKKNETRIELLPVQTLGLTRPKVKARHVVISGSRMGDVVVYLRSDGDGGQVYSEGNRQDISYISKTSICAIESV</sequence>
<dbReference type="EMBL" id="KQ086149">
    <property type="protein sequence ID" value="KLO07285.1"/>
    <property type="molecule type" value="Genomic_DNA"/>
</dbReference>
<name>A0A0H2R660_9AGAM</name>
<reference evidence="1 2" key="1">
    <citation type="submission" date="2015-04" db="EMBL/GenBank/DDBJ databases">
        <title>Complete genome sequence of Schizopora paradoxa KUC8140, a cosmopolitan wood degrader in East Asia.</title>
        <authorList>
            <consortium name="DOE Joint Genome Institute"/>
            <person name="Min B."/>
            <person name="Park H."/>
            <person name="Jang Y."/>
            <person name="Kim J.-J."/>
            <person name="Kim K.H."/>
            <person name="Pangilinan J."/>
            <person name="Lipzen A."/>
            <person name="Riley R."/>
            <person name="Grigoriev I.V."/>
            <person name="Spatafora J.W."/>
            <person name="Choi I.-G."/>
        </authorList>
    </citation>
    <scope>NUCLEOTIDE SEQUENCE [LARGE SCALE GENOMIC DNA]</scope>
    <source>
        <strain evidence="1 2">KUC8140</strain>
    </source>
</reference>
<proteinExistence type="predicted"/>
<protein>
    <submittedName>
        <fullName evidence="1">Uncharacterized protein</fullName>
    </submittedName>
</protein>
<dbReference type="AlphaFoldDB" id="A0A0H2R660"/>
<accession>A0A0H2R660</accession>
<dbReference type="Proteomes" id="UP000053477">
    <property type="component" value="Unassembled WGS sequence"/>
</dbReference>
<dbReference type="InterPro" id="IPR014722">
    <property type="entry name" value="Rib_uL2_dom2"/>
</dbReference>